<name>A0ABW5NK91_9SPHI</name>
<dbReference type="Pfam" id="PF00534">
    <property type="entry name" value="Glycos_transf_1"/>
    <property type="match status" value="1"/>
</dbReference>
<dbReference type="EC" id="2.4.-.-" evidence="3"/>
<keyword evidence="3" id="KW-0328">Glycosyltransferase</keyword>
<gene>
    <name evidence="3" type="ORF">ACFSQ3_05055</name>
</gene>
<dbReference type="GO" id="GO:0016757">
    <property type="term" value="F:glycosyltransferase activity"/>
    <property type="evidence" value="ECO:0007669"/>
    <property type="project" value="UniProtKB-KW"/>
</dbReference>
<dbReference type="RefSeq" id="WP_380868109.1">
    <property type="nucleotide sequence ID" value="NZ_JBHUMA010000004.1"/>
</dbReference>
<evidence type="ECO:0000259" key="2">
    <source>
        <dbReference type="Pfam" id="PF00534"/>
    </source>
</evidence>
<proteinExistence type="predicted"/>
<dbReference type="Proteomes" id="UP001597393">
    <property type="component" value="Unassembled WGS sequence"/>
</dbReference>
<protein>
    <submittedName>
        <fullName evidence="3">Glycosyltransferase</fullName>
        <ecNumber evidence="3">2.4.-.-</ecNumber>
    </submittedName>
</protein>
<dbReference type="SUPFAM" id="SSF53756">
    <property type="entry name" value="UDP-Glycosyltransferase/glycogen phosphorylase"/>
    <property type="match status" value="1"/>
</dbReference>
<evidence type="ECO:0000313" key="4">
    <source>
        <dbReference type="Proteomes" id="UP001597393"/>
    </source>
</evidence>
<sequence length="369" mass="43162">MKKTIVVSAVNLVEAGTLTILRDCLSYLSTLARDPAYRIVAIVHDKDLAYFEHIEYIETRWPKKRWINRLWYEYVSLKRISKQIGLIDLWLSLHDTTPSVTAKRRAVYCHNTYAFYKRKMHDWVFSPKIAMISFFTKWIYRTNIQKNTFLVVQQAWFRKAMADMFEYDEQRIILAPPKHEITVPTSLPAEESDHIFHFVYAASPNSHKNFETLLGAAAYLESKGITNFLVHITVNGTENAYANWLYKKWAHLKSVDFHGFVDRESLFKLYRKSDCLVYPSKIESWGLPISEFALYGKPMLLADLPYAHETASGHQKTAFFEPENTVMLAKRMEELILEDTRALKSVESQELLEPFAPNWQVLFKKLLNE</sequence>
<organism evidence="3 4">
    <name type="scientific">Sphingobacterium corticis</name>
    <dbReference type="NCBI Taxonomy" id="1812823"/>
    <lineage>
        <taxon>Bacteria</taxon>
        <taxon>Pseudomonadati</taxon>
        <taxon>Bacteroidota</taxon>
        <taxon>Sphingobacteriia</taxon>
        <taxon>Sphingobacteriales</taxon>
        <taxon>Sphingobacteriaceae</taxon>
        <taxon>Sphingobacterium</taxon>
    </lineage>
</organism>
<reference evidence="4" key="1">
    <citation type="journal article" date="2019" name="Int. J. Syst. Evol. Microbiol.">
        <title>The Global Catalogue of Microorganisms (GCM) 10K type strain sequencing project: providing services to taxonomists for standard genome sequencing and annotation.</title>
        <authorList>
            <consortium name="The Broad Institute Genomics Platform"/>
            <consortium name="The Broad Institute Genome Sequencing Center for Infectious Disease"/>
            <person name="Wu L."/>
            <person name="Ma J."/>
        </authorList>
    </citation>
    <scope>NUCLEOTIDE SEQUENCE [LARGE SCALE GENOMIC DNA]</scope>
    <source>
        <strain evidence="4">KCTC 42248</strain>
    </source>
</reference>
<evidence type="ECO:0000313" key="3">
    <source>
        <dbReference type="EMBL" id="MFD2598313.1"/>
    </source>
</evidence>
<keyword evidence="1 3" id="KW-0808">Transferase</keyword>
<evidence type="ECO:0000256" key="1">
    <source>
        <dbReference type="ARBA" id="ARBA00022679"/>
    </source>
</evidence>
<dbReference type="InterPro" id="IPR001296">
    <property type="entry name" value="Glyco_trans_1"/>
</dbReference>
<dbReference type="PANTHER" id="PTHR46401">
    <property type="entry name" value="GLYCOSYLTRANSFERASE WBBK-RELATED"/>
    <property type="match status" value="1"/>
</dbReference>
<dbReference type="PANTHER" id="PTHR46401:SF2">
    <property type="entry name" value="GLYCOSYLTRANSFERASE WBBK-RELATED"/>
    <property type="match status" value="1"/>
</dbReference>
<keyword evidence="4" id="KW-1185">Reference proteome</keyword>
<comment type="caution">
    <text evidence="3">The sequence shown here is derived from an EMBL/GenBank/DDBJ whole genome shotgun (WGS) entry which is preliminary data.</text>
</comment>
<accession>A0ABW5NK91</accession>
<dbReference type="Gene3D" id="3.40.50.2000">
    <property type="entry name" value="Glycogen Phosphorylase B"/>
    <property type="match status" value="1"/>
</dbReference>
<feature type="domain" description="Glycosyl transferase family 1" evidence="2">
    <location>
        <begin position="198"/>
        <end position="339"/>
    </location>
</feature>
<dbReference type="EMBL" id="JBHUMA010000004">
    <property type="protein sequence ID" value="MFD2598313.1"/>
    <property type="molecule type" value="Genomic_DNA"/>
</dbReference>